<name>A0A8H9GB50_9MICO</name>
<keyword evidence="4" id="KW-1185">Reference proteome</keyword>
<dbReference type="Proteomes" id="UP000648535">
    <property type="component" value="Unassembled WGS sequence"/>
</dbReference>
<reference evidence="1" key="2">
    <citation type="submission" date="2020-09" db="EMBL/GenBank/DDBJ databases">
        <authorList>
            <person name="Sun Q."/>
            <person name="Ohkuma M."/>
        </authorList>
    </citation>
    <scope>NUCLEOTIDE SEQUENCE</scope>
    <source>
        <strain evidence="1">JCM 1480</strain>
    </source>
</reference>
<evidence type="ECO:0000313" key="3">
    <source>
        <dbReference type="Proteomes" id="UP000648535"/>
    </source>
</evidence>
<protein>
    <submittedName>
        <fullName evidence="1">Uncharacterized protein</fullName>
    </submittedName>
</protein>
<dbReference type="Proteomes" id="UP000746584">
    <property type="component" value="Unassembled WGS sequence"/>
</dbReference>
<sequence>MSTTMTPEALAILWVAAASQRSTDPFPDGVAVEPFVELLREHKLSSTALRRCHPTIPTSVSRAVEELGTETEAHAIAIQRDIRTLDAELVDFADRFGPVVYLKGHSAQLHTRGCHRTHRPTTDIDLLASDPEALQAELMRLGYRSGKPGISHELSALHHDERVDIDLHRYFPSWSYPMGVNGQSNGPSTQLARVRTSRVSYEMLAQSSIVHPDAPAGNVRLTGLEETTLLTALHAFKDYVEASFTHGRRKITLLEVLEFGELLSAPDFDEPRFRALTDATAGNDAVDFVHEMLRQLRAPETTGFRRSFPREIARGVLSEGREPLGTLVQMRSFYRQLSTERPTDTWPLLSSDGLALTDDHGTALRCWPDHPSAQTAHEVTLRWSTGEPVLSVRCRAAVSSLHYFVHVALGFADRYEKISLDLVNDDVILTKNGVASSGTLHADETGWTATFTLDTSARPIDEPVVVHSYQFLQPIDDDWNHLYDDALVSTSIPCWLSTSPAAGGDG</sequence>
<dbReference type="AlphaFoldDB" id="A0A8H9GB50"/>
<comment type="caution">
    <text evidence="1">The sequence shown here is derived from an EMBL/GenBank/DDBJ whole genome shotgun (WGS) entry which is preliminary data.</text>
</comment>
<reference evidence="2 4" key="3">
    <citation type="submission" date="2021-01" db="EMBL/GenBank/DDBJ databases">
        <title>Sequencing the genomes of 1000 actinobacteria strains.</title>
        <authorList>
            <person name="Klenk H.-P."/>
        </authorList>
    </citation>
    <scope>NUCLEOTIDE SEQUENCE [LARGE SCALE GENOMIC DNA]</scope>
    <source>
        <strain evidence="2 4">DSM 20542</strain>
    </source>
</reference>
<evidence type="ECO:0000313" key="1">
    <source>
        <dbReference type="EMBL" id="GGK96831.1"/>
    </source>
</evidence>
<evidence type="ECO:0000313" key="4">
    <source>
        <dbReference type="Proteomes" id="UP000746584"/>
    </source>
</evidence>
<evidence type="ECO:0000313" key="2">
    <source>
        <dbReference type="EMBL" id="MBM7801100.1"/>
    </source>
</evidence>
<organism evidence="1 3">
    <name type="scientific">Curtobacterium luteum</name>
    <dbReference type="NCBI Taxonomy" id="33881"/>
    <lineage>
        <taxon>Bacteria</taxon>
        <taxon>Bacillati</taxon>
        <taxon>Actinomycetota</taxon>
        <taxon>Actinomycetes</taxon>
        <taxon>Micrococcales</taxon>
        <taxon>Microbacteriaceae</taxon>
        <taxon>Curtobacterium</taxon>
    </lineage>
</organism>
<accession>A0A8H9GB50</accession>
<dbReference type="InterPro" id="IPR039498">
    <property type="entry name" value="NTP_transf_5"/>
</dbReference>
<reference evidence="1" key="1">
    <citation type="journal article" date="2014" name="Int. J. Syst. Evol. Microbiol.">
        <title>Complete genome sequence of Corynebacterium casei LMG S-19264T (=DSM 44701T), isolated from a smear-ripened cheese.</title>
        <authorList>
            <consortium name="US DOE Joint Genome Institute (JGI-PGF)"/>
            <person name="Walter F."/>
            <person name="Albersmeier A."/>
            <person name="Kalinowski J."/>
            <person name="Ruckert C."/>
        </authorList>
    </citation>
    <scope>NUCLEOTIDE SEQUENCE</scope>
    <source>
        <strain evidence="1">JCM 1480</strain>
    </source>
</reference>
<gene>
    <name evidence="1" type="ORF">GCM10009769_13730</name>
    <name evidence="2" type="ORF">JOE58_000351</name>
</gene>
<dbReference type="EMBL" id="BMOI01000004">
    <property type="protein sequence ID" value="GGK96831.1"/>
    <property type="molecule type" value="Genomic_DNA"/>
</dbReference>
<dbReference type="EMBL" id="JAFBCG010000001">
    <property type="protein sequence ID" value="MBM7801100.1"/>
    <property type="molecule type" value="Genomic_DNA"/>
</dbReference>
<dbReference type="RefSeq" id="WP_175329576.1">
    <property type="nucleotide sequence ID" value="NZ_BMOI01000004.1"/>
</dbReference>
<dbReference type="Pfam" id="PF14907">
    <property type="entry name" value="NTP_transf_5"/>
    <property type="match status" value="1"/>
</dbReference>
<proteinExistence type="predicted"/>